<evidence type="ECO:0000313" key="1">
    <source>
        <dbReference type="EMBL" id="KAJ6721227.1"/>
    </source>
</evidence>
<reference evidence="1" key="2">
    <citation type="journal article" date="2023" name="Int. J. Mol. Sci.">
        <title>De Novo Assembly and Annotation of 11 Diverse Shrub Willow (Salix) Genomes Reveals Novel Gene Organization in Sex-Linked Regions.</title>
        <authorList>
            <person name="Hyden B."/>
            <person name="Feng K."/>
            <person name="Yates T.B."/>
            <person name="Jawdy S."/>
            <person name="Cereghino C."/>
            <person name="Smart L.B."/>
            <person name="Muchero W."/>
        </authorList>
    </citation>
    <scope>NUCLEOTIDE SEQUENCE [LARGE SCALE GENOMIC DNA]</scope>
    <source>
        <tissue evidence="1">Shoot tip</tissue>
    </source>
</reference>
<protein>
    <submittedName>
        <fullName evidence="1">Uncharacterized protein</fullName>
    </submittedName>
</protein>
<dbReference type="Proteomes" id="UP001151529">
    <property type="component" value="Chromosome 10"/>
</dbReference>
<reference evidence="1" key="1">
    <citation type="submission" date="2022-11" db="EMBL/GenBank/DDBJ databases">
        <authorList>
            <person name="Hyden B.L."/>
            <person name="Feng K."/>
            <person name="Yates T."/>
            <person name="Jawdy S."/>
            <person name="Smart L.B."/>
            <person name="Muchero W."/>
        </authorList>
    </citation>
    <scope>NUCLEOTIDE SEQUENCE</scope>
    <source>
        <tissue evidence="1">Shoot tip</tissue>
    </source>
</reference>
<organism evidence="1 2">
    <name type="scientific">Salix viminalis</name>
    <name type="common">Common osier</name>
    <name type="synonym">Basket willow</name>
    <dbReference type="NCBI Taxonomy" id="40686"/>
    <lineage>
        <taxon>Eukaryota</taxon>
        <taxon>Viridiplantae</taxon>
        <taxon>Streptophyta</taxon>
        <taxon>Embryophyta</taxon>
        <taxon>Tracheophyta</taxon>
        <taxon>Spermatophyta</taxon>
        <taxon>Magnoliopsida</taxon>
        <taxon>eudicotyledons</taxon>
        <taxon>Gunneridae</taxon>
        <taxon>Pentapetalae</taxon>
        <taxon>rosids</taxon>
        <taxon>fabids</taxon>
        <taxon>Malpighiales</taxon>
        <taxon>Salicaceae</taxon>
        <taxon>Saliceae</taxon>
        <taxon>Salix</taxon>
    </lineage>
</organism>
<dbReference type="AlphaFoldDB" id="A0A9Q0Z4P2"/>
<accession>A0A9Q0Z4P2</accession>
<keyword evidence="2" id="KW-1185">Reference proteome</keyword>
<evidence type="ECO:0000313" key="2">
    <source>
        <dbReference type="Proteomes" id="UP001151529"/>
    </source>
</evidence>
<proteinExistence type="predicted"/>
<comment type="caution">
    <text evidence="1">The sequence shown here is derived from an EMBL/GenBank/DDBJ whole genome shotgun (WGS) entry which is preliminary data.</text>
</comment>
<sequence length="82" mass="9164">MQLWFLQGPRWQSHLLAVHLERLLATGVHIKKTGSQGEAGTKLNGQNYTQSLRCPVGFNQALIEIQITISLTCFEVVLCTIL</sequence>
<name>A0A9Q0Z4P2_SALVM</name>
<gene>
    <name evidence="1" type="ORF">OIU85_024326</name>
</gene>
<dbReference type="EMBL" id="JAPFFL010000006">
    <property type="protein sequence ID" value="KAJ6721227.1"/>
    <property type="molecule type" value="Genomic_DNA"/>
</dbReference>